<evidence type="ECO:0000313" key="1">
    <source>
        <dbReference type="EMBL" id="KAJ7316556.1"/>
    </source>
</evidence>
<dbReference type="AlphaFoldDB" id="A0A9Q0XJ62"/>
<sequence>RCRAEKRDKTWKERAAGVYTRCSPLRPLLGFPAQSSLPRVKFSSTLFLITYSDFGRRKRSLLRKGKPFSEIDETLRALLTLAGLDL</sequence>
<name>A0A9Q0XJ62_9SAUR</name>
<accession>A0A9Q0XJ62</accession>
<feature type="non-terminal residue" evidence="1">
    <location>
        <position position="1"/>
    </location>
</feature>
<dbReference type="Proteomes" id="UP001142489">
    <property type="component" value="Unassembled WGS sequence"/>
</dbReference>
<proteinExistence type="predicted"/>
<organism evidence="1 2">
    <name type="scientific">Phrynocephalus forsythii</name>
    <dbReference type="NCBI Taxonomy" id="171643"/>
    <lineage>
        <taxon>Eukaryota</taxon>
        <taxon>Metazoa</taxon>
        <taxon>Chordata</taxon>
        <taxon>Craniata</taxon>
        <taxon>Vertebrata</taxon>
        <taxon>Euteleostomi</taxon>
        <taxon>Lepidosauria</taxon>
        <taxon>Squamata</taxon>
        <taxon>Bifurcata</taxon>
        <taxon>Unidentata</taxon>
        <taxon>Episquamata</taxon>
        <taxon>Toxicofera</taxon>
        <taxon>Iguania</taxon>
        <taxon>Acrodonta</taxon>
        <taxon>Agamidae</taxon>
        <taxon>Agaminae</taxon>
        <taxon>Phrynocephalus</taxon>
    </lineage>
</organism>
<keyword evidence="2" id="KW-1185">Reference proteome</keyword>
<protein>
    <submittedName>
        <fullName evidence="1">Uncharacterized protein</fullName>
    </submittedName>
</protein>
<reference evidence="1" key="1">
    <citation type="journal article" date="2023" name="DNA Res.">
        <title>Chromosome-level genome assembly of Phrynocephalus forsythii using third-generation DNA sequencing and Hi-C analysis.</title>
        <authorList>
            <person name="Qi Y."/>
            <person name="Zhao W."/>
            <person name="Zhao Y."/>
            <person name="Niu C."/>
            <person name="Cao S."/>
            <person name="Zhang Y."/>
        </authorList>
    </citation>
    <scope>NUCLEOTIDE SEQUENCE</scope>
    <source>
        <tissue evidence="1">Muscle</tissue>
    </source>
</reference>
<comment type="caution">
    <text evidence="1">The sequence shown here is derived from an EMBL/GenBank/DDBJ whole genome shotgun (WGS) entry which is preliminary data.</text>
</comment>
<evidence type="ECO:0000313" key="2">
    <source>
        <dbReference type="Proteomes" id="UP001142489"/>
    </source>
</evidence>
<dbReference type="EMBL" id="JAPFRF010000011">
    <property type="protein sequence ID" value="KAJ7316556.1"/>
    <property type="molecule type" value="Genomic_DNA"/>
</dbReference>
<gene>
    <name evidence="1" type="ORF">JRQ81_002718</name>
</gene>